<evidence type="ECO:0000313" key="6">
    <source>
        <dbReference type="Proteomes" id="UP001201163"/>
    </source>
</evidence>
<feature type="region of interest" description="Disordered" evidence="4">
    <location>
        <begin position="1"/>
        <end position="121"/>
    </location>
</feature>
<protein>
    <recommendedName>
        <fullName evidence="7">Transcription factor tau subunit sfc6</fullName>
    </recommendedName>
</protein>
<dbReference type="SMART" id="SM00320">
    <property type="entry name" value="WD40"/>
    <property type="match status" value="4"/>
</dbReference>
<dbReference type="InterPro" id="IPR052416">
    <property type="entry name" value="GTF3C_component"/>
</dbReference>
<feature type="compositionally biased region" description="Acidic residues" evidence="4">
    <location>
        <begin position="18"/>
        <end position="28"/>
    </location>
</feature>
<evidence type="ECO:0000313" key="5">
    <source>
        <dbReference type="EMBL" id="KAH9001009.1"/>
    </source>
</evidence>
<sequence>MPRELRPRKTRQRYTDLSLDEGRDEEEPGPSQPRSAVQEDRGGDSDFAPPAPEEIAPSDEDGTDSQGAGLASDYVSEGDLPAQRSKKKRSTGPSKTTAKTKAKGKGKATGKGRDNKAKRTTLVPAAPARQAHALPNPNVHHRHRPIPLFRPAAATPDSAAALRVERLLHAPRLFAPNELVPTLAYASSPALTRRVGKAWGATVGAGPVWPVVEDLGWFRESTAGAKEEAEEAGGGGKGTKVLLYAERARRPRVHARIEAPVEGKAAEIHGIAYLPTQCAADHPDAPAPAAPPVSCDFGPFGGQTNVKLETLRAQKLSQFLPESHAHVFNAGASVWGLDWCPIHPDDRPHCAYKYYLAVAPFPSRTHSPGVGVKVARPSRACMQLWSLGPSQGAERSDDEKGEMRCEMVLCIDSGPAFELKWCPLPSHDPLSGPSPNSPRKLGLLAGVFEDGSLSVFVVPYPPDLAPAQASTDPIFLMVPEPILRIEHDEAAFCTLDWGNSELIAAGLANGAIVVYNIGRAVRSPSEPILPMGYFCVHQSAVRALTWVRVPDRHGNGPTVIASGGYDGLQCLTDIRDLGGHVFNRTRDAINSIAFSPYLSAVVTIDHENTIKSYSVSPSTLGRGHALMDPSGPVWDVSASDYHPQLAVGSADGTCYTTNGLRATRRGGYVPFLVHRVYQLDYSRTADSYRMLDRFKPREMAERPEGGGGAWPASVGVQRVAWHCGAGLAAVGLLASATGSGLCRVDWLEGRWFRDRVPYERVEAVRMEEDCMDLDEPEDNDDSS</sequence>
<dbReference type="GO" id="GO:0005634">
    <property type="term" value="C:nucleus"/>
    <property type="evidence" value="ECO:0007669"/>
    <property type="project" value="UniProtKB-SubCell"/>
</dbReference>
<name>A0AAD4LV33_9AGAM</name>
<dbReference type="Proteomes" id="UP001201163">
    <property type="component" value="Unassembled WGS sequence"/>
</dbReference>
<dbReference type="EMBL" id="JAKELL010000001">
    <property type="protein sequence ID" value="KAH9001009.1"/>
    <property type="molecule type" value="Genomic_DNA"/>
</dbReference>
<dbReference type="GO" id="GO:0006383">
    <property type="term" value="P:transcription by RNA polymerase III"/>
    <property type="evidence" value="ECO:0007669"/>
    <property type="project" value="TreeGrafter"/>
</dbReference>
<dbReference type="GO" id="GO:0000127">
    <property type="term" value="C:transcription factor TFIIIC complex"/>
    <property type="evidence" value="ECO:0007669"/>
    <property type="project" value="TreeGrafter"/>
</dbReference>
<dbReference type="InterPro" id="IPR015943">
    <property type="entry name" value="WD40/YVTN_repeat-like_dom_sf"/>
</dbReference>
<evidence type="ECO:0000256" key="2">
    <source>
        <dbReference type="ARBA" id="ARBA00023163"/>
    </source>
</evidence>
<gene>
    <name evidence="5" type="ORF">EDB92DRAFT_2078634</name>
</gene>
<dbReference type="PANTHER" id="PTHR15052:SF2">
    <property type="entry name" value="GENERAL TRANSCRIPTION FACTOR 3C POLYPEPTIDE 2"/>
    <property type="match status" value="1"/>
</dbReference>
<comment type="caution">
    <text evidence="5">The sequence shown here is derived from an EMBL/GenBank/DDBJ whole genome shotgun (WGS) entry which is preliminary data.</text>
</comment>
<accession>A0AAD4LV33</accession>
<comment type="subcellular location">
    <subcellularLocation>
        <location evidence="1">Nucleus</location>
    </subcellularLocation>
</comment>
<feature type="compositionally biased region" description="Basic residues" evidence="4">
    <location>
        <begin position="98"/>
        <end position="110"/>
    </location>
</feature>
<evidence type="ECO:0000256" key="3">
    <source>
        <dbReference type="ARBA" id="ARBA00023242"/>
    </source>
</evidence>
<dbReference type="PANTHER" id="PTHR15052">
    <property type="entry name" value="RNA POLYMERASE III TRANSCRIPTION INITIATION FACTOR COMPLEX SUBUNIT"/>
    <property type="match status" value="1"/>
</dbReference>
<dbReference type="AlphaFoldDB" id="A0AAD4LV33"/>
<evidence type="ECO:0000256" key="1">
    <source>
        <dbReference type="ARBA" id="ARBA00004123"/>
    </source>
</evidence>
<dbReference type="InterPro" id="IPR036322">
    <property type="entry name" value="WD40_repeat_dom_sf"/>
</dbReference>
<keyword evidence="6" id="KW-1185">Reference proteome</keyword>
<reference evidence="5" key="1">
    <citation type="submission" date="2022-01" db="EMBL/GenBank/DDBJ databases">
        <title>Comparative genomics reveals a dynamic genome evolution in the ectomycorrhizal milk-cap (Lactarius) mushrooms.</title>
        <authorList>
            <consortium name="DOE Joint Genome Institute"/>
            <person name="Lebreton A."/>
            <person name="Tang N."/>
            <person name="Kuo A."/>
            <person name="LaButti K."/>
            <person name="Drula E."/>
            <person name="Barry K."/>
            <person name="Clum A."/>
            <person name="Lipzen A."/>
            <person name="Mousain D."/>
            <person name="Ng V."/>
            <person name="Wang R."/>
            <person name="Wang X."/>
            <person name="Dai Y."/>
            <person name="Henrissat B."/>
            <person name="Grigoriev I.V."/>
            <person name="Guerin-Laguette A."/>
            <person name="Yu F."/>
            <person name="Martin F.M."/>
        </authorList>
    </citation>
    <scope>NUCLEOTIDE SEQUENCE</scope>
    <source>
        <strain evidence="5">QP</strain>
    </source>
</reference>
<dbReference type="SUPFAM" id="SSF50978">
    <property type="entry name" value="WD40 repeat-like"/>
    <property type="match status" value="1"/>
</dbReference>
<keyword evidence="2" id="KW-0804">Transcription</keyword>
<dbReference type="InterPro" id="IPR001680">
    <property type="entry name" value="WD40_rpt"/>
</dbReference>
<organism evidence="5 6">
    <name type="scientific">Lactarius akahatsu</name>
    <dbReference type="NCBI Taxonomy" id="416441"/>
    <lineage>
        <taxon>Eukaryota</taxon>
        <taxon>Fungi</taxon>
        <taxon>Dikarya</taxon>
        <taxon>Basidiomycota</taxon>
        <taxon>Agaricomycotina</taxon>
        <taxon>Agaricomycetes</taxon>
        <taxon>Russulales</taxon>
        <taxon>Russulaceae</taxon>
        <taxon>Lactarius</taxon>
    </lineage>
</organism>
<evidence type="ECO:0008006" key="7">
    <source>
        <dbReference type="Google" id="ProtNLM"/>
    </source>
</evidence>
<proteinExistence type="predicted"/>
<evidence type="ECO:0000256" key="4">
    <source>
        <dbReference type="SAM" id="MobiDB-lite"/>
    </source>
</evidence>
<keyword evidence="3" id="KW-0539">Nucleus</keyword>
<dbReference type="Gene3D" id="2.130.10.10">
    <property type="entry name" value="YVTN repeat-like/Quinoprotein amine dehydrogenase"/>
    <property type="match status" value="1"/>
</dbReference>